<dbReference type="Gene3D" id="2.120.10.80">
    <property type="entry name" value="Kelch-type beta propeller"/>
    <property type="match status" value="1"/>
</dbReference>
<dbReference type="InterPro" id="IPR015915">
    <property type="entry name" value="Kelch-typ_b-propeller"/>
</dbReference>
<sequence length="475" mass="49788">PLRPGRRGLEPTRPRSAAMDWARLPDAALERAFMGAITVPADISAFQRVEQRLRRVATPAAWAEAAAMAHLGTAVCAALRCSGGGAPPDWALALQRAAGGRLRCFEAPAAMRSHAQRADRSGHAAAVVQGDCLAVFGGAQRQSLGRDPAVLEHPRTAVAELAVLDLLRGAWLEVQEQGTCSPAPRVRPTLTPKGLDGAILVGGQTFSGPGVGCPFGDVWTLECKRVGESATRCRWVEVTTTGCDLPKRSCHTAVLAPCGLVVVGGAGVGGCALSCEAYCLTGNTWHSPSQSGLFPPHGALHHGCCHRNQLVLIGGVDEAGLQRRALGRPTDVHVLCLSSWVWERLARHPLSPALHSRAAPLQLGQRIYIIGGDPGNLAGSAGTMAVLHLSSLGPGKRGDVGARKAEWSSAGVVDGTPYFAAAGHSVVGGVLLGGLDRSDRLAPVALLVPDAWPSEPLQQARPAQLSQGPRWFRRR</sequence>
<evidence type="ECO:0000256" key="2">
    <source>
        <dbReference type="ARBA" id="ARBA00022737"/>
    </source>
</evidence>
<dbReference type="SUPFAM" id="SSF117281">
    <property type="entry name" value="Kelch motif"/>
    <property type="match status" value="1"/>
</dbReference>
<dbReference type="Pfam" id="PF24681">
    <property type="entry name" value="Kelch_KLHDC2_KLHL20_DRC7"/>
    <property type="match status" value="1"/>
</dbReference>
<organism evidence="3 4">
    <name type="scientific">Prorocentrum cordatum</name>
    <dbReference type="NCBI Taxonomy" id="2364126"/>
    <lineage>
        <taxon>Eukaryota</taxon>
        <taxon>Sar</taxon>
        <taxon>Alveolata</taxon>
        <taxon>Dinophyceae</taxon>
        <taxon>Prorocentrales</taxon>
        <taxon>Prorocentraceae</taxon>
        <taxon>Prorocentrum</taxon>
    </lineage>
</organism>
<evidence type="ECO:0000256" key="1">
    <source>
        <dbReference type="ARBA" id="ARBA00022441"/>
    </source>
</evidence>
<keyword evidence="2" id="KW-0677">Repeat</keyword>
<keyword evidence="4" id="KW-1185">Reference proteome</keyword>
<keyword evidence="1" id="KW-0880">Kelch repeat</keyword>
<gene>
    <name evidence="3" type="ORF">PCOR1329_LOCUS48367</name>
</gene>
<evidence type="ECO:0000313" key="4">
    <source>
        <dbReference type="Proteomes" id="UP001189429"/>
    </source>
</evidence>
<dbReference type="EMBL" id="CAUYUJ010015838">
    <property type="protein sequence ID" value="CAK0858770.1"/>
    <property type="molecule type" value="Genomic_DNA"/>
</dbReference>
<feature type="non-terminal residue" evidence="3">
    <location>
        <position position="1"/>
    </location>
</feature>
<comment type="caution">
    <text evidence="3">The sequence shown here is derived from an EMBL/GenBank/DDBJ whole genome shotgun (WGS) entry which is preliminary data.</text>
</comment>
<dbReference type="Proteomes" id="UP001189429">
    <property type="component" value="Unassembled WGS sequence"/>
</dbReference>
<dbReference type="PANTHER" id="PTHR46093:SF18">
    <property type="entry name" value="FIBRONECTIN TYPE-III DOMAIN-CONTAINING PROTEIN"/>
    <property type="match status" value="1"/>
</dbReference>
<proteinExistence type="predicted"/>
<name>A0ABN9UIS8_9DINO</name>
<protein>
    <submittedName>
        <fullName evidence="3">Uncharacterized protein</fullName>
    </submittedName>
</protein>
<dbReference type="PANTHER" id="PTHR46093">
    <property type="entry name" value="ACYL-COA-BINDING DOMAIN-CONTAINING PROTEIN 5"/>
    <property type="match status" value="1"/>
</dbReference>
<accession>A0ABN9UIS8</accession>
<evidence type="ECO:0000313" key="3">
    <source>
        <dbReference type="EMBL" id="CAK0858770.1"/>
    </source>
</evidence>
<reference evidence="3" key="1">
    <citation type="submission" date="2023-10" db="EMBL/GenBank/DDBJ databases">
        <authorList>
            <person name="Chen Y."/>
            <person name="Shah S."/>
            <person name="Dougan E. K."/>
            <person name="Thang M."/>
            <person name="Chan C."/>
        </authorList>
    </citation>
    <scope>NUCLEOTIDE SEQUENCE [LARGE SCALE GENOMIC DNA]</scope>
</reference>